<comment type="caution">
    <text evidence="2">The sequence shown here is derived from an EMBL/GenBank/DDBJ whole genome shotgun (WGS) entry which is preliminary data.</text>
</comment>
<evidence type="ECO:0000313" key="3">
    <source>
        <dbReference type="Proteomes" id="UP000247233"/>
    </source>
</evidence>
<dbReference type="EMBL" id="MSFL01000029">
    <property type="protein sequence ID" value="PWY70988.1"/>
    <property type="molecule type" value="Genomic_DNA"/>
</dbReference>
<dbReference type="VEuPathDB" id="FungiDB:BO70DRAFT_126326"/>
<organism evidence="2 3">
    <name type="scientific">Aspergillus heteromorphus CBS 117.55</name>
    <dbReference type="NCBI Taxonomy" id="1448321"/>
    <lineage>
        <taxon>Eukaryota</taxon>
        <taxon>Fungi</taxon>
        <taxon>Dikarya</taxon>
        <taxon>Ascomycota</taxon>
        <taxon>Pezizomycotina</taxon>
        <taxon>Eurotiomycetes</taxon>
        <taxon>Eurotiomycetidae</taxon>
        <taxon>Eurotiales</taxon>
        <taxon>Aspergillaceae</taxon>
        <taxon>Aspergillus</taxon>
        <taxon>Aspergillus subgen. Circumdati</taxon>
    </lineage>
</organism>
<keyword evidence="1" id="KW-0472">Membrane</keyword>
<evidence type="ECO:0000313" key="2">
    <source>
        <dbReference type="EMBL" id="PWY70988.1"/>
    </source>
</evidence>
<feature type="transmembrane region" description="Helical" evidence="1">
    <location>
        <begin position="24"/>
        <end position="47"/>
    </location>
</feature>
<sequence>MEKRKIAMARRAGRTSEPRRRRRWWLLVPPVHILFIWGLSFVGQDFLIRCAEILADSNSQANGVDPLIAPILSSLFPGFWFYLSTTRLLFVGDSRCSLSGHQYPSSLCGSASLQRCRPNQSWCLHRGKDLDQDHGSDKRGRYRVDNSIEDCYGSFEPGLGSEACLVVE</sequence>
<keyword evidence="1" id="KW-1133">Transmembrane helix</keyword>
<accession>A0A317VDA1</accession>
<dbReference type="RefSeq" id="XP_025396090.1">
    <property type="nucleotide sequence ID" value="XM_025537990.1"/>
</dbReference>
<keyword evidence="3" id="KW-1185">Reference proteome</keyword>
<gene>
    <name evidence="2" type="ORF">BO70DRAFT_126326</name>
</gene>
<name>A0A317VDA1_9EURO</name>
<dbReference type="GeneID" id="37060227"/>
<keyword evidence="1" id="KW-0812">Transmembrane</keyword>
<evidence type="ECO:0000256" key="1">
    <source>
        <dbReference type="SAM" id="Phobius"/>
    </source>
</evidence>
<protein>
    <submittedName>
        <fullName evidence="2">Uncharacterized protein</fullName>
    </submittedName>
</protein>
<dbReference type="AlphaFoldDB" id="A0A317VDA1"/>
<reference evidence="2 3" key="1">
    <citation type="submission" date="2016-12" db="EMBL/GenBank/DDBJ databases">
        <title>The genomes of Aspergillus section Nigri reveals drivers in fungal speciation.</title>
        <authorList>
            <consortium name="DOE Joint Genome Institute"/>
            <person name="Vesth T.C."/>
            <person name="Nybo J."/>
            <person name="Theobald S."/>
            <person name="Brandl J."/>
            <person name="Frisvad J.C."/>
            <person name="Nielsen K.F."/>
            <person name="Lyhne E.K."/>
            <person name="Kogle M.E."/>
            <person name="Kuo A."/>
            <person name="Riley R."/>
            <person name="Clum A."/>
            <person name="Nolan M."/>
            <person name="Lipzen A."/>
            <person name="Salamov A."/>
            <person name="Henrissat B."/>
            <person name="Wiebenga A."/>
            <person name="De Vries R.P."/>
            <person name="Grigoriev I.V."/>
            <person name="Mortensen U.H."/>
            <person name="Andersen M.R."/>
            <person name="Baker S.E."/>
        </authorList>
    </citation>
    <scope>NUCLEOTIDE SEQUENCE [LARGE SCALE GENOMIC DNA]</scope>
    <source>
        <strain evidence="2 3">CBS 117.55</strain>
    </source>
</reference>
<proteinExistence type="predicted"/>
<dbReference type="Proteomes" id="UP000247233">
    <property type="component" value="Unassembled WGS sequence"/>
</dbReference>
<feature type="transmembrane region" description="Helical" evidence="1">
    <location>
        <begin position="67"/>
        <end position="90"/>
    </location>
</feature>